<dbReference type="CDD" id="cd07710">
    <property type="entry name" value="arylsulfatase_Sdsa1-like_MBL-fold"/>
    <property type="match status" value="1"/>
</dbReference>
<proteinExistence type="inferred from homology"/>
<evidence type="ECO:0000313" key="8">
    <source>
        <dbReference type="Proteomes" id="UP000249254"/>
    </source>
</evidence>
<evidence type="ECO:0000256" key="5">
    <source>
        <dbReference type="SAM" id="SignalP"/>
    </source>
</evidence>
<dbReference type="AlphaFoldDB" id="A0A328AIB1"/>
<keyword evidence="5" id="KW-0732">Signal</keyword>
<dbReference type="GO" id="GO:0046872">
    <property type="term" value="F:metal ion binding"/>
    <property type="evidence" value="ECO:0007669"/>
    <property type="project" value="UniProtKB-KW"/>
</dbReference>
<dbReference type="Pfam" id="PF00753">
    <property type="entry name" value="Lactamase_B"/>
    <property type="match status" value="1"/>
</dbReference>
<dbReference type="InterPro" id="IPR036527">
    <property type="entry name" value="SCP2_sterol-bd_dom_sf"/>
</dbReference>
<dbReference type="GO" id="GO:0018741">
    <property type="term" value="F:linear primary-alkylsulfatase activity"/>
    <property type="evidence" value="ECO:0007669"/>
    <property type="project" value="InterPro"/>
</dbReference>
<dbReference type="SMART" id="SM00849">
    <property type="entry name" value="Lactamase_B"/>
    <property type="match status" value="1"/>
</dbReference>
<keyword evidence="1" id="KW-0479">Metal-binding</keyword>
<name>A0A328AIB1_9CAUL</name>
<keyword evidence="8" id="KW-1185">Reference proteome</keyword>
<dbReference type="InterPro" id="IPR044097">
    <property type="entry name" value="Bds1/SdsA1_MBL-fold"/>
</dbReference>
<dbReference type="PANTHER" id="PTHR43223">
    <property type="entry name" value="ALKYL/ARYL-SULFATASE"/>
    <property type="match status" value="1"/>
</dbReference>
<dbReference type="InterPro" id="IPR029228">
    <property type="entry name" value="Alkyl_sulf_dimr"/>
</dbReference>
<feature type="signal peptide" evidence="5">
    <location>
        <begin position="1"/>
        <end position="23"/>
    </location>
</feature>
<dbReference type="Gene3D" id="3.30.1050.10">
    <property type="entry name" value="SCP2 sterol-binding domain"/>
    <property type="match status" value="1"/>
</dbReference>
<comment type="caution">
    <text evidence="7">The sequence shown here is derived from an EMBL/GenBank/DDBJ whole genome shotgun (WGS) entry which is preliminary data.</text>
</comment>
<dbReference type="Pfam" id="PF14864">
    <property type="entry name" value="Alkyl_sulf_C"/>
    <property type="match status" value="1"/>
</dbReference>
<sequence length="651" mass="69467">MSQNLTRVVVRAAAGAAIGVALAGAVPTTTRAEPPTAQTLAAQQKAAAAPEFADRQDFEFASRGFLGTRADPVIRGAGGTPVWSLATYDFLKAPAPPTVEPGLWRQAQLLAMNGLFQVSEGIWQVRGFDLANATFIRGKTGWIVIDTLGSAETAKAAYELVSEKLGKRPIAAVIYTHSHTDHFGGAGGLITPEEARSGRVKVIAPHGFMEAASSENILAGPAMARRAIYQFGVFLKPGPEGQVNAGIGPGLSRGTPALIAPNTLIERDGQEMSVDGVKLVFQLTPDTEAPAEMNIYLPQFRALCMAENANATMHNVLTPRGAVVRDAKGWADQLTRSLRLFGDRTDVMFTSHAWPRFGGEAVRDFLAKHRDAYKYLHDQSVRLMNDGLTGPEIASRIALPPVLAKEWYNHGFYGSMSFNSRAVYQRYMGWYDGDPVHLAARPRTETARRYVEAMGGAAAVRARAQAAFEAGDYAWAAELLDKAVFADPADAEAKALLARAYEQLGYQTQNSLERNEYLSGADELRTGAKGGIGQAGALLAGAPLPLLLDAIAVRLDPAKVGDGRLRLEFVLTEGDRAYVTVENGVLVHEPIAAPGKVDATITLSHADLAAALTGHRPAAGAVKIDGDAGALLRLMSWLEPLSAKPFGLVTP</sequence>
<dbReference type="SUPFAM" id="SSF56281">
    <property type="entry name" value="Metallo-hydrolase/oxidoreductase"/>
    <property type="match status" value="1"/>
</dbReference>
<dbReference type="RefSeq" id="WP_111528006.1">
    <property type="nucleotide sequence ID" value="NZ_JBHRSG010000002.1"/>
</dbReference>
<dbReference type="InterPro" id="IPR052195">
    <property type="entry name" value="Bact_Alkyl/Aryl-Sulfatase"/>
</dbReference>
<dbReference type="OrthoDB" id="9815874at2"/>
<dbReference type="InterPro" id="IPR038536">
    <property type="entry name" value="Alkyl/aryl-sulf_dimr_sf"/>
</dbReference>
<dbReference type="FunFam" id="3.60.15.30:FF:000001">
    <property type="entry name" value="Alkyl/aryl-sulfatase BDS1"/>
    <property type="match status" value="1"/>
</dbReference>
<feature type="chain" id="PRO_5016464491" evidence="5">
    <location>
        <begin position="24"/>
        <end position="651"/>
    </location>
</feature>
<dbReference type="EMBL" id="QFYQ01000001">
    <property type="protein sequence ID" value="RAK54255.1"/>
    <property type="molecule type" value="Genomic_DNA"/>
</dbReference>
<dbReference type="GO" id="GO:0018909">
    <property type="term" value="P:dodecyl sulfate metabolic process"/>
    <property type="evidence" value="ECO:0007669"/>
    <property type="project" value="InterPro"/>
</dbReference>
<dbReference type="Pfam" id="PF14863">
    <property type="entry name" value="Alkyl_sulf_dimr"/>
    <property type="match status" value="1"/>
</dbReference>
<keyword evidence="3" id="KW-0862">Zinc</keyword>
<dbReference type="InterPro" id="IPR029229">
    <property type="entry name" value="Alkyl_sulf_C"/>
</dbReference>
<accession>A0A328AIB1</accession>
<evidence type="ECO:0000256" key="1">
    <source>
        <dbReference type="ARBA" id="ARBA00022723"/>
    </source>
</evidence>
<dbReference type="Gene3D" id="3.60.15.30">
    <property type="entry name" value="Metallo-beta-lactamase domain"/>
    <property type="match status" value="1"/>
</dbReference>
<evidence type="ECO:0000259" key="6">
    <source>
        <dbReference type="SMART" id="SM00849"/>
    </source>
</evidence>
<keyword evidence="2" id="KW-0378">Hydrolase</keyword>
<feature type="domain" description="Metallo-beta-lactamase" evidence="6">
    <location>
        <begin position="130"/>
        <end position="352"/>
    </location>
</feature>
<dbReference type="PANTHER" id="PTHR43223:SF1">
    <property type="entry name" value="ALKYL_ARYL-SULFATASE BDS1"/>
    <property type="match status" value="1"/>
</dbReference>
<comment type="similarity">
    <text evidence="4">Belongs to the metallo-beta-lactamase superfamily. Type III sulfatase family.</text>
</comment>
<evidence type="ECO:0000256" key="4">
    <source>
        <dbReference type="ARBA" id="ARBA00033751"/>
    </source>
</evidence>
<dbReference type="Proteomes" id="UP000249254">
    <property type="component" value="Unassembled WGS sequence"/>
</dbReference>
<reference evidence="8" key="1">
    <citation type="submission" date="2018-05" db="EMBL/GenBank/DDBJ databases">
        <authorList>
            <person name="Li X."/>
        </authorList>
    </citation>
    <scope>NUCLEOTIDE SEQUENCE [LARGE SCALE GENOMIC DNA]</scope>
    <source>
        <strain evidence="8">LX32</strain>
    </source>
</reference>
<protein>
    <submittedName>
        <fullName evidence="7">Alkyl/aryl-sulfatase</fullName>
    </submittedName>
</protein>
<organism evidence="7 8">
    <name type="scientific">Phenylobacterium soli</name>
    <dbReference type="NCBI Taxonomy" id="2170551"/>
    <lineage>
        <taxon>Bacteria</taxon>
        <taxon>Pseudomonadati</taxon>
        <taxon>Pseudomonadota</taxon>
        <taxon>Alphaproteobacteria</taxon>
        <taxon>Caulobacterales</taxon>
        <taxon>Caulobacteraceae</taxon>
        <taxon>Phenylobacterium</taxon>
    </lineage>
</organism>
<gene>
    <name evidence="7" type="ORF">DJ017_06820</name>
</gene>
<evidence type="ECO:0000256" key="3">
    <source>
        <dbReference type="ARBA" id="ARBA00022833"/>
    </source>
</evidence>
<dbReference type="InterPro" id="IPR001279">
    <property type="entry name" value="Metallo-B-lactamas"/>
</dbReference>
<dbReference type="InterPro" id="IPR036866">
    <property type="entry name" value="RibonucZ/Hydroxyglut_hydro"/>
</dbReference>
<evidence type="ECO:0000313" key="7">
    <source>
        <dbReference type="EMBL" id="RAK54255.1"/>
    </source>
</evidence>
<dbReference type="GO" id="GO:0046983">
    <property type="term" value="F:protein dimerization activity"/>
    <property type="evidence" value="ECO:0007669"/>
    <property type="project" value="InterPro"/>
</dbReference>
<dbReference type="SUPFAM" id="SSF55718">
    <property type="entry name" value="SCP-like"/>
    <property type="match status" value="1"/>
</dbReference>
<dbReference type="Gene3D" id="1.25.40.880">
    <property type="entry name" value="Alkyl sulfatase, dimerisation domain"/>
    <property type="match status" value="1"/>
</dbReference>
<evidence type="ECO:0000256" key="2">
    <source>
        <dbReference type="ARBA" id="ARBA00022801"/>
    </source>
</evidence>